<evidence type="ECO:0000313" key="3">
    <source>
        <dbReference type="EMBL" id="MCG2590045.1"/>
    </source>
</evidence>
<dbReference type="InterPro" id="IPR035901">
    <property type="entry name" value="GIY-YIG_endonuc_sf"/>
</dbReference>
<dbReference type="PANTHER" id="PTHR34477:SF1">
    <property type="entry name" value="UPF0213 PROTEIN YHBQ"/>
    <property type="match status" value="1"/>
</dbReference>
<protein>
    <submittedName>
        <fullName evidence="3">GIY-YIG nuclease family protein</fullName>
    </submittedName>
</protein>
<evidence type="ECO:0000256" key="1">
    <source>
        <dbReference type="ARBA" id="ARBA00007435"/>
    </source>
</evidence>
<reference evidence="3" key="2">
    <citation type="submission" date="2024-05" db="EMBL/GenBank/DDBJ databases">
        <title>Rhodohalobacter halophilus gen. nov., sp. nov., a moderately halophilic member of the family Balneolaceae.</title>
        <authorList>
            <person name="Xia J."/>
        </authorList>
    </citation>
    <scope>NUCLEOTIDE SEQUENCE</scope>
    <source>
        <strain evidence="3">WB101</strain>
    </source>
</reference>
<dbReference type="Pfam" id="PF01541">
    <property type="entry name" value="GIY-YIG"/>
    <property type="match status" value="1"/>
</dbReference>
<reference evidence="3" key="1">
    <citation type="submission" date="2022-01" db="EMBL/GenBank/DDBJ databases">
        <authorList>
            <person name="Wang Y."/>
        </authorList>
    </citation>
    <scope>NUCLEOTIDE SEQUENCE</scope>
    <source>
        <strain evidence="3">WB101</strain>
    </source>
</reference>
<keyword evidence="4" id="KW-1185">Reference proteome</keyword>
<dbReference type="Gene3D" id="3.40.1440.10">
    <property type="entry name" value="GIY-YIG endonuclease"/>
    <property type="match status" value="1"/>
</dbReference>
<evidence type="ECO:0000259" key="2">
    <source>
        <dbReference type="PROSITE" id="PS50164"/>
    </source>
</evidence>
<feature type="domain" description="GIY-YIG" evidence="2">
    <location>
        <begin position="1"/>
        <end position="76"/>
    </location>
</feature>
<dbReference type="SUPFAM" id="SSF82771">
    <property type="entry name" value="GIY-YIG endonuclease"/>
    <property type="match status" value="1"/>
</dbReference>
<organism evidence="3 4">
    <name type="scientific">Rhodohalobacter sulfatireducens</name>
    <dbReference type="NCBI Taxonomy" id="2911366"/>
    <lineage>
        <taxon>Bacteria</taxon>
        <taxon>Pseudomonadati</taxon>
        <taxon>Balneolota</taxon>
        <taxon>Balneolia</taxon>
        <taxon>Balneolales</taxon>
        <taxon>Balneolaceae</taxon>
        <taxon>Rhodohalobacter</taxon>
    </lineage>
</organism>
<name>A0ABS9KGT5_9BACT</name>
<dbReference type="EMBL" id="JAKLWS010000024">
    <property type="protein sequence ID" value="MCG2590045.1"/>
    <property type="molecule type" value="Genomic_DNA"/>
</dbReference>
<comment type="caution">
    <text evidence="3">The sequence shown here is derived from an EMBL/GenBank/DDBJ whole genome shotgun (WGS) entry which is preliminary data.</text>
</comment>
<comment type="similarity">
    <text evidence="1">Belongs to the UPF0213 family.</text>
</comment>
<gene>
    <name evidence="3" type="ORF">L6773_15820</name>
</gene>
<evidence type="ECO:0000313" key="4">
    <source>
        <dbReference type="Proteomes" id="UP001165366"/>
    </source>
</evidence>
<proteinExistence type="inferred from homology"/>
<dbReference type="Proteomes" id="UP001165366">
    <property type="component" value="Unassembled WGS sequence"/>
</dbReference>
<accession>A0ABS9KGT5</accession>
<dbReference type="InterPro" id="IPR000305">
    <property type="entry name" value="GIY-YIG_endonuc"/>
</dbReference>
<sequence length="82" mass="9579">MWYVYIIESQDKDWTYVGVTDELKSRLQKHNRGEVQSTKHYRPFLLAAYVAVRDKKKAVALEKYFKTGSGRAILEKRILGSV</sequence>
<dbReference type="RefSeq" id="WP_237855402.1">
    <property type="nucleotide sequence ID" value="NZ_JAKLWS010000024.1"/>
</dbReference>
<dbReference type="PANTHER" id="PTHR34477">
    <property type="entry name" value="UPF0213 PROTEIN YHBQ"/>
    <property type="match status" value="1"/>
</dbReference>
<dbReference type="PROSITE" id="PS50164">
    <property type="entry name" value="GIY_YIG"/>
    <property type="match status" value="1"/>
</dbReference>
<dbReference type="InterPro" id="IPR050190">
    <property type="entry name" value="UPF0213_domain"/>
</dbReference>
<dbReference type="CDD" id="cd10449">
    <property type="entry name" value="GIY-YIG_SLX1_like"/>
    <property type="match status" value="1"/>
</dbReference>